<sequence length="93" mass="10357">MSVESLLVNDFLVGKRGNSHYFNKRPIMQVPLRPPRAVGPSQQRRRQAGRISGEVDAPVTFHLVRTSLYDDAIMNLNPAHEIAPISKTLKGGH</sequence>
<organism evidence="2 3">
    <name type="scientific">Caerostris extrusa</name>
    <name type="common">Bark spider</name>
    <name type="synonym">Caerostris bankana</name>
    <dbReference type="NCBI Taxonomy" id="172846"/>
    <lineage>
        <taxon>Eukaryota</taxon>
        <taxon>Metazoa</taxon>
        <taxon>Ecdysozoa</taxon>
        <taxon>Arthropoda</taxon>
        <taxon>Chelicerata</taxon>
        <taxon>Arachnida</taxon>
        <taxon>Araneae</taxon>
        <taxon>Araneomorphae</taxon>
        <taxon>Entelegynae</taxon>
        <taxon>Araneoidea</taxon>
        <taxon>Araneidae</taxon>
        <taxon>Caerostris</taxon>
    </lineage>
</organism>
<dbReference type="AlphaFoldDB" id="A0AAV4Q1Y9"/>
<evidence type="ECO:0000256" key="1">
    <source>
        <dbReference type="SAM" id="MobiDB-lite"/>
    </source>
</evidence>
<reference evidence="2 3" key="1">
    <citation type="submission" date="2021-06" db="EMBL/GenBank/DDBJ databases">
        <title>Caerostris extrusa draft genome.</title>
        <authorList>
            <person name="Kono N."/>
            <person name="Arakawa K."/>
        </authorList>
    </citation>
    <scope>NUCLEOTIDE SEQUENCE [LARGE SCALE GENOMIC DNA]</scope>
</reference>
<name>A0AAV4Q1Y9_CAEEX</name>
<keyword evidence="3" id="KW-1185">Reference proteome</keyword>
<proteinExistence type="predicted"/>
<protein>
    <submittedName>
        <fullName evidence="2">Uncharacterized protein</fullName>
    </submittedName>
</protein>
<evidence type="ECO:0000313" key="3">
    <source>
        <dbReference type="Proteomes" id="UP001054945"/>
    </source>
</evidence>
<gene>
    <name evidence="2" type="ORF">CEXT_761201</name>
</gene>
<feature type="region of interest" description="Disordered" evidence="1">
    <location>
        <begin position="31"/>
        <end position="52"/>
    </location>
</feature>
<dbReference type="EMBL" id="BPLR01005456">
    <property type="protein sequence ID" value="GIY02556.1"/>
    <property type="molecule type" value="Genomic_DNA"/>
</dbReference>
<accession>A0AAV4Q1Y9</accession>
<comment type="caution">
    <text evidence="2">The sequence shown here is derived from an EMBL/GenBank/DDBJ whole genome shotgun (WGS) entry which is preliminary data.</text>
</comment>
<dbReference type="Proteomes" id="UP001054945">
    <property type="component" value="Unassembled WGS sequence"/>
</dbReference>
<evidence type="ECO:0000313" key="2">
    <source>
        <dbReference type="EMBL" id="GIY02556.1"/>
    </source>
</evidence>